<proteinExistence type="inferred from homology"/>
<dbReference type="AlphaFoldDB" id="A0A9W9Z5A0"/>
<keyword evidence="11" id="KW-1185">Reference proteome</keyword>
<keyword evidence="7" id="KW-0969">Cilium</keyword>
<comment type="subcellular location">
    <subcellularLocation>
        <location evidence="2">Cytoplasm</location>
        <location evidence="2">Cytoskeleton</location>
        <location evidence="2">Flagellum axoneme</location>
    </subcellularLocation>
</comment>
<keyword evidence="5" id="KW-0963">Cytoplasm</keyword>
<accession>A0A9W9Z5A0</accession>
<evidence type="ECO:0000256" key="8">
    <source>
        <dbReference type="ARBA" id="ARBA00023212"/>
    </source>
</evidence>
<comment type="similarity">
    <text evidence="3">Belongs to the DRC10 family.</text>
</comment>
<name>A0A9W9Z5A0_9CNID</name>
<dbReference type="Proteomes" id="UP001163046">
    <property type="component" value="Unassembled WGS sequence"/>
</dbReference>
<dbReference type="OrthoDB" id="5982628at2759"/>
<evidence type="ECO:0000256" key="4">
    <source>
        <dbReference type="ARBA" id="ARBA00021752"/>
    </source>
</evidence>
<comment type="function">
    <text evidence="1">Component of the nexin-dynein regulatory complex (N-DRC), a key regulator of ciliary/flagellar motility which maintains the alignment and integrity of the distal axoneme and regulates microtubule sliding in motile axonemes.</text>
</comment>
<evidence type="ECO:0000313" key="11">
    <source>
        <dbReference type="Proteomes" id="UP001163046"/>
    </source>
</evidence>
<dbReference type="InterPro" id="IPR042815">
    <property type="entry name" value="DRC10"/>
</dbReference>
<comment type="caution">
    <text evidence="10">The sequence shown here is derived from an EMBL/GenBank/DDBJ whole genome shotgun (WGS) entry which is preliminary data.</text>
</comment>
<reference evidence="10" key="1">
    <citation type="submission" date="2023-01" db="EMBL/GenBank/DDBJ databases">
        <title>Genome assembly of the deep-sea coral Lophelia pertusa.</title>
        <authorList>
            <person name="Herrera S."/>
            <person name="Cordes E."/>
        </authorList>
    </citation>
    <scope>NUCLEOTIDE SEQUENCE</scope>
    <source>
        <strain evidence="10">USNM1676648</strain>
        <tissue evidence="10">Polyp</tissue>
    </source>
</reference>
<keyword evidence="9" id="KW-0966">Cell projection</keyword>
<evidence type="ECO:0000256" key="9">
    <source>
        <dbReference type="ARBA" id="ARBA00023273"/>
    </source>
</evidence>
<dbReference type="PANTHER" id="PTHR31598">
    <property type="entry name" value="IQ DOMAIN-CONTAINING PROTEIN D"/>
    <property type="match status" value="1"/>
</dbReference>
<evidence type="ECO:0000256" key="6">
    <source>
        <dbReference type="ARBA" id="ARBA00022846"/>
    </source>
</evidence>
<evidence type="ECO:0000256" key="3">
    <source>
        <dbReference type="ARBA" id="ARBA00009071"/>
    </source>
</evidence>
<keyword evidence="8" id="KW-0206">Cytoskeleton</keyword>
<protein>
    <recommendedName>
        <fullName evidence="4">Dynein regulatory complex protein 10</fullName>
    </recommendedName>
</protein>
<dbReference type="EMBL" id="MU826830">
    <property type="protein sequence ID" value="KAJ7373614.1"/>
    <property type="molecule type" value="Genomic_DNA"/>
</dbReference>
<gene>
    <name evidence="10" type="ORF">OS493_011219</name>
</gene>
<dbReference type="PANTHER" id="PTHR31598:SF1">
    <property type="entry name" value="DYNEIN REGULATORY COMPLEX PROTEIN 10"/>
    <property type="match status" value="1"/>
</dbReference>
<evidence type="ECO:0000256" key="1">
    <source>
        <dbReference type="ARBA" id="ARBA00003029"/>
    </source>
</evidence>
<evidence type="ECO:0000313" key="10">
    <source>
        <dbReference type="EMBL" id="KAJ7373614.1"/>
    </source>
</evidence>
<organism evidence="10 11">
    <name type="scientific">Desmophyllum pertusum</name>
    <dbReference type="NCBI Taxonomy" id="174260"/>
    <lineage>
        <taxon>Eukaryota</taxon>
        <taxon>Metazoa</taxon>
        <taxon>Cnidaria</taxon>
        <taxon>Anthozoa</taxon>
        <taxon>Hexacorallia</taxon>
        <taxon>Scleractinia</taxon>
        <taxon>Caryophylliina</taxon>
        <taxon>Caryophylliidae</taxon>
        <taxon>Desmophyllum</taxon>
    </lineage>
</organism>
<keyword evidence="6" id="KW-0282">Flagellum</keyword>
<evidence type="ECO:0000256" key="5">
    <source>
        <dbReference type="ARBA" id="ARBA00022490"/>
    </source>
</evidence>
<evidence type="ECO:0000256" key="7">
    <source>
        <dbReference type="ARBA" id="ARBA00023069"/>
    </source>
</evidence>
<sequence length="265" mass="30671">MAPIDSPRHSDIWFKGKHSPHPPTHFRKGGFVDPCKVLEPKRKTLQSLEAERIMTVFQDTVKRMEITTALPHILESLPRFSVIFGQELSSHLASHVRLQNAYMEALAELNRISEKELESRKEAEPEKTSATDDEGFVECARIKIVFPDEFQSKYVLKREAELLAQGMKYSFREMLRFFRKNPKAIETVTGSKLVRSQDHVLLMETLTSLESIMKERLLTSPFEQQGKKSYLTDVINREKKTHATREKLEIKYNAAVKAKESEVYF</sequence>
<evidence type="ECO:0000256" key="2">
    <source>
        <dbReference type="ARBA" id="ARBA00004611"/>
    </source>
</evidence>